<name>A0A7W6EWD3_9SPHN</name>
<dbReference type="Proteomes" id="UP000562395">
    <property type="component" value="Unassembled WGS sequence"/>
</dbReference>
<dbReference type="EMBL" id="JACICY010000005">
    <property type="protein sequence ID" value="MBB3861257.1"/>
    <property type="molecule type" value="Genomic_DNA"/>
</dbReference>
<dbReference type="PANTHER" id="PTHR19288">
    <property type="entry name" value="4-NITROPHENYLPHOSPHATASE-RELATED"/>
    <property type="match status" value="1"/>
</dbReference>
<organism evidence="1 2">
    <name type="scientific">Novosphingobium hassiacum</name>
    <dbReference type="NCBI Taxonomy" id="173676"/>
    <lineage>
        <taxon>Bacteria</taxon>
        <taxon>Pseudomonadati</taxon>
        <taxon>Pseudomonadota</taxon>
        <taxon>Alphaproteobacteria</taxon>
        <taxon>Sphingomonadales</taxon>
        <taxon>Sphingomonadaceae</taxon>
        <taxon>Novosphingobium</taxon>
    </lineage>
</organism>
<keyword evidence="1" id="KW-0378">Hydrolase</keyword>
<dbReference type="InterPro" id="IPR006357">
    <property type="entry name" value="HAD-SF_hydro_IIA"/>
</dbReference>
<accession>A0A7W6EWD3</accession>
<dbReference type="SUPFAM" id="SSF56784">
    <property type="entry name" value="HAD-like"/>
    <property type="match status" value="1"/>
</dbReference>
<dbReference type="InterPro" id="IPR023214">
    <property type="entry name" value="HAD_sf"/>
</dbReference>
<evidence type="ECO:0000313" key="2">
    <source>
        <dbReference type="Proteomes" id="UP000562395"/>
    </source>
</evidence>
<gene>
    <name evidence="1" type="ORF">GGQ88_002529</name>
</gene>
<dbReference type="PANTHER" id="PTHR19288:SF46">
    <property type="entry name" value="HALOACID DEHALOGENASE-LIKE HYDROLASE DOMAIN-CONTAINING PROTEIN 2"/>
    <property type="match status" value="1"/>
</dbReference>
<dbReference type="RefSeq" id="WP_183613687.1">
    <property type="nucleotide sequence ID" value="NZ_JACICY010000005.1"/>
</dbReference>
<proteinExistence type="predicted"/>
<dbReference type="InterPro" id="IPR036412">
    <property type="entry name" value="HAD-like_sf"/>
</dbReference>
<dbReference type="GO" id="GO:0005737">
    <property type="term" value="C:cytoplasm"/>
    <property type="evidence" value="ECO:0007669"/>
    <property type="project" value="TreeGrafter"/>
</dbReference>
<dbReference type="Gene3D" id="3.40.50.1000">
    <property type="entry name" value="HAD superfamily/HAD-like"/>
    <property type="match status" value="2"/>
</dbReference>
<comment type="caution">
    <text evidence="1">The sequence shown here is derived from an EMBL/GenBank/DDBJ whole genome shotgun (WGS) entry which is preliminary data.</text>
</comment>
<dbReference type="GO" id="GO:0016791">
    <property type="term" value="F:phosphatase activity"/>
    <property type="evidence" value="ECO:0007669"/>
    <property type="project" value="TreeGrafter"/>
</dbReference>
<dbReference type="AlphaFoldDB" id="A0A7W6EWD3"/>
<sequence length="280" mass="29027">MTLSLDFKARLSDAAGYVFDMDGTIALGDSKSGGHRALPHAIEVLQALKASGTPFVVFTNGTAKPPAAYAQSLRNAGLPVDDGQMLTPSSSAAVWLARTGLTKVRVLGNAGCAAPLIDAGLEVVGPSDEAEGVQAVYTGWFREFGFEALEAGCHSLWNGAKLVTASNVPFFAAENGRAIGASYPINVMLTAMTGKRPRILGKPSLVAFETAMKVMRLPRSAAGHVVVVGDDPALEMRMANAVGAHSVGLATGMMALDAVLPDKDRPSVLLNDLAPLLAAL</sequence>
<keyword evidence="2" id="KW-1185">Reference proteome</keyword>
<dbReference type="Pfam" id="PF13344">
    <property type="entry name" value="Hydrolase_6"/>
    <property type="match status" value="1"/>
</dbReference>
<evidence type="ECO:0000313" key="1">
    <source>
        <dbReference type="EMBL" id="MBB3861257.1"/>
    </source>
</evidence>
<dbReference type="Pfam" id="PF13242">
    <property type="entry name" value="Hydrolase_like"/>
    <property type="match status" value="1"/>
</dbReference>
<reference evidence="1 2" key="1">
    <citation type="submission" date="2020-08" db="EMBL/GenBank/DDBJ databases">
        <title>Genomic Encyclopedia of Type Strains, Phase IV (KMG-IV): sequencing the most valuable type-strain genomes for metagenomic binning, comparative biology and taxonomic classification.</title>
        <authorList>
            <person name="Goeker M."/>
        </authorList>
    </citation>
    <scope>NUCLEOTIDE SEQUENCE [LARGE SCALE GENOMIC DNA]</scope>
    <source>
        <strain evidence="1 2">DSM 14552</strain>
    </source>
</reference>
<protein>
    <submittedName>
        <fullName evidence="1">HAD superfamily hydrolase (TIGR01450 family)</fullName>
    </submittedName>
</protein>